<comment type="caution">
    <text evidence="2">The sequence shown here is derived from an EMBL/GenBank/DDBJ whole genome shotgun (WGS) entry which is preliminary data.</text>
</comment>
<feature type="domain" description="DUF4097" evidence="1">
    <location>
        <begin position="6"/>
        <end position="114"/>
    </location>
</feature>
<dbReference type="Proteomes" id="UP001596989">
    <property type="component" value="Unassembled WGS sequence"/>
</dbReference>
<dbReference type="EMBL" id="JBHTJZ010000021">
    <property type="protein sequence ID" value="MFD0960526.1"/>
    <property type="molecule type" value="Genomic_DNA"/>
</dbReference>
<evidence type="ECO:0000313" key="3">
    <source>
        <dbReference type="Proteomes" id="UP001596989"/>
    </source>
</evidence>
<reference evidence="3" key="1">
    <citation type="journal article" date="2019" name="Int. J. Syst. Evol. Microbiol.">
        <title>The Global Catalogue of Microorganisms (GCM) 10K type strain sequencing project: providing services to taxonomists for standard genome sequencing and annotation.</title>
        <authorList>
            <consortium name="The Broad Institute Genomics Platform"/>
            <consortium name="The Broad Institute Genome Sequencing Center for Infectious Disease"/>
            <person name="Wu L."/>
            <person name="Ma J."/>
        </authorList>
    </citation>
    <scope>NUCLEOTIDE SEQUENCE [LARGE SCALE GENOMIC DNA]</scope>
    <source>
        <strain evidence="3">CCUG 59129</strain>
    </source>
</reference>
<accession>A0ABW3HSL5</accession>
<keyword evidence="3" id="KW-1185">Reference proteome</keyword>
<evidence type="ECO:0000313" key="2">
    <source>
        <dbReference type="EMBL" id="MFD0960526.1"/>
    </source>
</evidence>
<gene>
    <name evidence="2" type="ORF">ACFQ2I_14125</name>
</gene>
<dbReference type="InterPro" id="IPR025164">
    <property type="entry name" value="Toastrack_DUF4097"/>
</dbReference>
<evidence type="ECO:0000259" key="1">
    <source>
        <dbReference type="Pfam" id="PF13349"/>
    </source>
</evidence>
<protein>
    <submittedName>
        <fullName evidence="2">DUF4097 family beta strand repeat-containing protein</fullName>
    </submittedName>
</protein>
<dbReference type="RefSeq" id="WP_377565043.1">
    <property type="nucleotide sequence ID" value="NZ_JBHTJZ010000021.1"/>
</dbReference>
<sequence length="118" mass="12602">MQAGSLLIDVDVGEIKLRNVSADMELTSRMGEISVENADFPNKLIASAEVGSIRIGLKEEPESARLDLRSELGQADDSLRNVDYEVKTGSEKVGQIGNGDKQLQASVKVGDIKVDATG</sequence>
<proteinExistence type="predicted"/>
<organism evidence="2 3">
    <name type="scientific">Paenibacillus chungangensis</name>
    <dbReference type="NCBI Taxonomy" id="696535"/>
    <lineage>
        <taxon>Bacteria</taxon>
        <taxon>Bacillati</taxon>
        <taxon>Bacillota</taxon>
        <taxon>Bacilli</taxon>
        <taxon>Bacillales</taxon>
        <taxon>Paenibacillaceae</taxon>
        <taxon>Paenibacillus</taxon>
    </lineage>
</organism>
<dbReference type="Pfam" id="PF13349">
    <property type="entry name" value="DUF4097"/>
    <property type="match status" value="1"/>
</dbReference>
<name>A0ABW3HSL5_9BACL</name>